<name>A0ABW3G9Y5_9NOCA</name>
<protein>
    <submittedName>
        <fullName evidence="6">Beta-galactosidase</fullName>
        <ecNumber evidence="6">3.2.1.23</ecNumber>
    </submittedName>
</protein>
<evidence type="ECO:0000313" key="7">
    <source>
        <dbReference type="Proteomes" id="UP001597068"/>
    </source>
</evidence>
<dbReference type="InterPro" id="IPR013529">
    <property type="entry name" value="Glyco_hydro_42_N"/>
</dbReference>
<evidence type="ECO:0000256" key="1">
    <source>
        <dbReference type="ARBA" id="ARBA00022801"/>
    </source>
</evidence>
<feature type="compositionally biased region" description="Low complexity" evidence="3">
    <location>
        <begin position="31"/>
        <end position="44"/>
    </location>
</feature>
<feature type="domain" description="Glycoside hydrolase family 42 N-terminal" evidence="5">
    <location>
        <begin position="69"/>
        <end position="121"/>
    </location>
</feature>
<proteinExistence type="predicted"/>
<comment type="caution">
    <text evidence="6">The sequence shown here is derived from an EMBL/GenBank/DDBJ whole genome shotgun (WGS) entry which is preliminary data.</text>
</comment>
<evidence type="ECO:0000256" key="3">
    <source>
        <dbReference type="SAM" id="MobiDB-lite"/>
    </source>
</evidence>
<evidence type="ECO:0000256" key="4">
    <source>
        <dbReference type="SAM" id="SignalP"/>
    </source>
</evidence>
<dbReference type="Proteomes" id="UP001597068">
    <property type="component" value="Unassembled WGS sequence"/>
</dbReference>
<evidence type="ECO:0000256" key="2">
    <source>
        <dbReference type="ARBA" id="ARBA00023295"/>
    </source>
</evidence>
<feature type="chain" id="PRO_5045064058" evidence="4">
    <location>
        <begin position="28"/>
        <end position="519"/>
    </location>
</feature>
<dbReference type="SUPFAM" id="SSF51445">
    <property type="entry name" value="(Trans)glycosidases"/>
    <property type="match status" value="1"/>
</dbReference>
<dbReference type="InterPro" id="IPR051923">
    <property type="entry name" value="Glycosyl_Hydrolase_39"/>
</dbReference>
<dbReference type="RefSeq" id="WP_253648670.1">
    <property type="nucleotide sequence ID" value="NZ_BAAAMO010000006.1"/>
</dbReference>
<keyword evidence="7" id="KW-1185">Reference proteome</keyword>
<evidence type="ECO:0000259" key="5">
    <source>
        <dbReference type="Pfam" id="PF02449"/>
    </source>
</evidence>
<dbReference type="Gene3D" id="3.20.20.80">
    <property type="entry name" value="Glycosidases"/>
    <property type="match status" value="1"/>
</dbReference>
<feature type="region of interest" description="Disordered" evidence="3">
    <location>
        <begin position="31"/>
        <end position="50"/>
    </location>
</feature>
<dbReference type="PANTHER" id="PTHR12631">
    <property type="entry name" value="ALPHA-L-IDURONIDASE"/>
    <property type="match status" value="1"/>
</dbReference>
<feature type="signal peptide" evidence="4">
    <location>
        <begin position="1"/>
        <end position="27"/>
    </location>
</feature>
<dbReference type="Pfam" id="PF02449">
    <property type="entry name" value="Glyco_hydro_42"/>
    <property type="match status" value="1"/>
</dbReference>
<accession>A0ABW3G9Y5</accession>
<dbReference type="PROSITE" id="PS51257">
    <property type="entry name" value="PROKAR_LIPOPROTEIN"/>
    <property type="match status" value="1"/>
</dbReference>
<organism evidence="6 7">
    <name type="scientific">Williamsia deligens</name>
    <dbReference type="NCBI Taxonomy" id="321325"/>
    <lineage>
        <taxon>Bacteria</taxon>
        <taxon>Bacillati</taxon>
        <taxon>Actinomycetota</taxon>
        <taxon>Actinomycetes</taxon>
        <taxon>Mycobacteriales</taxon>
        <taxon>Nocardiaceae</taxon>
        <taxon>Williamsia</taxon>
    </lineage>
</organism>
<sequence length="519" mass="55729">MRRSRPRRVSVSTAVVGVLLAFVTMSACTTAPSTAPQAPTTTTPLAPPSPLARVGVSGGTNIIGSSPAVIDRSMRAMNGLGVSLLRMDIAWPAVEPQEGVWNWGATDAVVDSARRHGIEILGILDYTPAWAAGEPGPIAQRPASAARFGEFAADAARHLAGRVDTFEIWNEPNGGYYFRPGPDPAAYTALLRAAYRSLKSVDEDITVVGGSIATAVDSDTTINGLRFLKGIYAAGGKGYFDALSVHPYSYPASFSSDPHNPEAAMRMVADMYAVMRAHGDGAKKMWATEIGYPTAGAFPTTPEAQADVVTASVREWSQLSYAGPVIVHELRDRRTGSTDKEDAFGILHTDFSPKPAYTRLKALIARHMVDDDVHRRVIAAAETGDAKVGGAVTPWYREISPRGIPVVRQEFAGGQVICSRDDCYAAPSAVVDYLAARRAVPDGPFLDGRQDARGITPMTVFWSPATGVHSLTGEMLDAWRPEYGFPTSDEYVDGETRVVRCADAVMRKPFGERIRVQVS</sequence>
<keyword evidence="4" id="KW-0732">Signal</keyword>
<dbReference type="GO" id="GO:0004565">
    <property type="term" value="F:beta-galactosidase activity"/>
    <property type="evidence" value="ECO:0007669"/>
    <property type="project" value="UniProtKB-EC"/>
</dbReference>
<keyword evidence="2 6" id="KW-0326">Glycosidase</keyword>
<dbReference type="InterPro" id="IPR017853">
    <property type="entry name" value="GH"/>
</dbReference>
<dbReference type="EC" id="3.2.1.23" evidence="6"/>
<dbReference type="PANTHER" id="PTHR12631:SF10">
    <property type="entry name" value="BETA-XYLOSIDASE-LIKE PROTEIN-RELATED"/>
    <property type="match status" value="1"/>
</dbReference>
<keyword evidence="1 6" id="KW-0378">Hydrolase</keyword>
<reference evidence="7" key="1">
    <citation type="journal article" date="2019" name="Int. J. Syst. Evol. Microbiol.">
        <title>The Global Catalogue of Microorganisms (GCM) 10K type strain sequencing project: providing services to taxonomists for standard genome sequencing and annotation.</title>
        <authorList>
            <consortium name="The Broad Institute Genomics Platform"/>
            <consortium name="The Broad Institute Genome Sequencing Center for Infectious Disease"/>
            <person name="Wu L."/>
            <person name="Ma J."/>
        </authorList>
    </citation>
    <scope>NUCLEOTIDE SEQUENCE [LARGE SCALE GENOMIC DNA]</scope>
    <source>
        <strain evidence="7">CCUG 50873</strain>
    </source>
</reference>
<dbReference type="EMBL" id="JBHTIL010000002">
    <property type="protein sequence ID" value="MFD0926988.1"/>
    <property type="molecule type" value="Genomic_DNA"/>
</dbReference>
<gene>
    <name evidence="6" type="ORF">ACFQ04_14710</name>
</gene>
<evidence type="ECO:0000313" key="6">
    <source>
        <dbReference type="EMBL" id="MFD0926988.1"/>
    </source>
</evidence>